<dbReference type="InterPro" id="IPR002048">
    <property type="entry name" value="EF_hand_dom"/>
</dbReference>
<dbReference type="PROSITE" id="PS50222">
    <property type="entry name" value="EF_HAND_2"/>
    <property type="match status" value="1"/>
</dbReference>
<comment type="caution">
    <text evidence="1">The sequence shown here is derived from an EMBL/GenBank/DDBJ whole genome shotgun (WGS) entry which is preliminary data.</text>
</comment>
<sequence length="443" mass="50909">MKGFFVSMLLLISFVLFGTNFSIPVVAGDVEVPVVMKFSHFLDLIPEDFEPVWDSIRIYFDGKEIPYQVEDVDGNGKISAQDYLVFLAKGKGEIVFSDERVSKPEYEKVFDVIETETGWEIKSEKIGATVNKRGLAKIIRYENIEGTILDEIGIARVSGWPESTFYVDGNLGNHYEETSGAFRIVSVKIIGAGPVAAGIMTTLASEKFRGLIQNLVVHIFCNGDILVDNSFEFENYADIMKLQTMVTRPLAILFEDTLHILPVFRRLIWADQLGVTPYEYWLERNAVTWVDKLPYIVFPAKDSMKPLWWGATYIFASMERWRTNFSPIARIGVAEILPENPLVPSDYRKWLDGDTWIYESLEFRDGVFKWMPSEFEVYSATKGIYSMRLEDMPNRYKYGDVVRHLRLFSIYEAEGVESAVRFLEKKSESFRNLKIGGKPFREF</sequence>
<dbReference type="Proteomes" id="UP000058636">
    <property type="component" value="Unassembled WGS sequence"/>
</dbReference>
<evidence type="ECO:0000313" key="2">
    <source>
        <dbReference type="Proteomes" id="UP000058636"/>
    </source>
</evidence>
<dbReference type="InterPro" id="IPR018247">
    <property type="entry name" value="EF_Hand_1_Ca_BS"/>
</dbReference>
<evidence type="ECO:0000313" key="1">
    <source>
        <dbReference type="EMBL" id="KUK23396.1"/>
    </source>
</evidence>
<accession>A0A117L2Q5</accession>
<dbReference type="EMBL" id="LGFG01000027">
    <property type="protein sequence ID" value="KUK23396.1"/>
    <property type="molecule type" value="Genomic_DNA"/>
</dbReference>
<dbReference type="PROSITE" id="PS00018">
    <property type="entry name" value="EF_HAND_1"/>
    <property type="match status" value="1"/>
</dbReference>
<proteinExistence type="predicted"/>
<name>A0A117L2Q5_9THEM</name>
<dbReference type="AlphaFoldDB" id="A0A117L2Q5"/>
<reference evidence="1 2" key="1">
    <citation type="journal article" date="2015" name="MBio">
        <title>Genome-Resolved Metagenomic Analysis Reveals Roles for Candidate Phyla and Other Microbial Community Members in Biogeochemical Transformations in Oil Reservoirs.</title>
        <authorList>
            <person name="Hu P."/>
            <person name="Tom L."/>
            <person name="Singh A."/>
            <person name="Thomas B.C."/>
            <person name="Baker B.J."/>
            <person name="Piceno Y.M."/>
            <person name="Andersen G.L."/>
            <person name="Banfield J.F."/>
        </authorList>
    </citation>
    <scope>NUCLEOTIDE SEQUENCE [LARGE SCALE GENOMIC DNA]</scope>
    <source>
        <strain evidence="1">46_26</strain>
    </source>
</reference>
<gene>
    <name evidence="1" type="ORF">XD57_0506</name>
</gene>
<organism evidence="1 2">
    <name type="scientific">Thermotoga petrophila</name>
    <dbReference type="NCBI Taxonomy" id="93929"/>
    <lineage>
        <taxon>Bacteria</taxon>
        <taxon>Thermotogati</taxon>
        <taxon>Thermotogota</taxon>
        <taxon>Thermotogae</taxon>
        <taxon>Thermotogales</taxon>
        <taxon>Thermotogaceae</taxon>
        <taxon>Thermotoga</taxon>
    </lineage>
</organism>
<protein>
    <submittedName>
        <fullName evidence="1">Uncharacterized protein</fullName>
    </submittedName>
</protein>
<dbReference type="GO" id="GO:0005509">
    <property type="term" value="F:calcium ion binding"/>
    <property type="evidence" value="ECO:0007669"/>
    <property type="project" value="InterPro"/>
</dbReference>
<dbReference type="PATRIC" id="fig|93930.3.peg.1350"/>